<keyword evidence="2" id="KW-0288">FMN</keyword>
<name>W4UZH6_9BACE</name>
<evidence type="ECO:0000256" key="2">
    <source>
        <dbReference type="ARBA" id="ARBA00022643"/>
    </source>
</evidence>
<evidence type="ECO:0000259" key="3">
    <source>
        <dbReference type="Pfam" id="PF03358"/>
    </source>
</evidence>
<gene>
    <name evidence="4" type="ORF">JCM10512_4425</name>
</gene>
<evidence type="ECO:0000256" key="1">
    <source>
        <dbReference type="ARBA" id="ARBA00022630"/>
    </source>
</evidence>
<dbReference type="InterPro" id="IPR051796">
    <property type="entry name" value="ISF_SsuE-like"/>
</dbReference>
<accession>W4UZH6</accession>
<dbReference type="STRING" id="1445607.JCM10512_4425"/>
<keyword evidence="1" id="KW-0285">Flavoprotein</keyword>
<dbReference type="InterPro" id="IPR005025">
    <property type="entry name" value="FMN_Rdtase-like_dom"/>
</dbReference>
<comment type="caution">
    <text evidence="4">The sequence shown here is derived from an EMBL/GenBank/DDBJ whole genome shotgun (WGS) entry which is preliminary data.</text>
</comment>
<dbReference type="PANTHER" id="PTHR43278:SF4">
    <property type="entry name" value="NAD(P)H-DEPENDENT FMN-CONTAINING OXIDOREDUCTASE YWQN-RELATED"/>
    <property type="match status" value="1"/>
</dbReference>
<proteinExistence type="predicted"/>
<feature type="domain" description="NADPH-dependent FMN reductase-like" evidence="3">
    <location>
        <begin position="38"/>
        <end position="157"/>
    </location>
</feature>
<evidence type="ECO:0000313" key="4">
    <source>
        <dbReference type="EMBL" id="GAE85953.1"/>
    </source>
</evidence>
<reference evidence="4 5" key="1">
    <citation type="journal article" date="2014" name="Genome Announc.">
        <title>Draft Genome Sequence of Bacteroides reticulotermitis Strain JCM 10512T, Isolated from the Gut of a Termite.</title>
        <authorList>
            <person name="Yuki M."/>
            <person name="Oshima K."/>
            <person name="Suda W."/>
            <person name="Sakamoto M."/>
            <person name="Iida T."/>
            <person name="Hattori M."/>
            <person name="Ohkuma M."/>
        </authorList>
    </citation>
    <scope>NUCLEOTIDE SEQUENCE [LARGE SCALE GENOMIC DNA]</scope>
    <source>
        <strain evidence="4 5">JCM 10512</strain>
    </source>
</reference>
<dbReference type="SUPFAM" id="SSF52218">
    <property type="entry name" value="Flavoproteins"/>
    <property type="match status" value="1"/>
</dbReference>
<sequence>MNMKRILILATMAIAVLTVSCNGQSRKTSTEASKKSKKVLVISSSPSKGGNSDLLCDEFLKGAQAAGHKGEKVFLGDLDIRFLKIKDDYSDRNLGINDDAPKVVAKMIEADVIVMATPIYNDNMCGQMKTMLDRVFEREREVSNKEFYFIMTAGGRNTECALLGFRNFIHYLPGSQEKGVIEGTGIYPKGAVKDKPVMKEAYEMGKNV</sequence>
<dbReference type="EMBL" id="BAIV01000034">
    <property type="protein sequence ID" value="GAE85953.1"/>
    <property type="molecule type" value="Genomic_DNA"/>
</dbReference>
<evidence type="ECO:0000313" key="5">
    <source>
        <dbReference type="Proteomes" id="UP000019131"/>
    </source>
</evidence>
<dbReference type="InterPro" id="IPR029039">
    <property type="entry name" value="Flavoprotein-like_sf"/>
</dbReference>
<dbReference type="Proteomes" id="UP000019131">
    <property type="component" value="Unassembled WGS sequence"/>
</dbReference>
<dbReference type="GO" id="GO:0016491">
    <property type="term" value="F:oxidoreductase activity"/>
    <property type="evidence" value="ECO:0007669"/>
    <property type="project" value="InterPro"/>
</dbReference>
<dbReference type="PROSITE" id="PS51257">
    <property type="entry name" value="PROKAR_LIPOPROTEIN"/>
    <property type="match status" value="1"/>
</dbReference>
<keyword evidence="5" id="KW-1185">Reference proteome</keyword>
<dbReference type="Pfam" id="PF03358">
    <property type="entry name" value="FMN_red"/>
    <property type="match status" value="1"/>
</dbReference>
<dbReference type="AlphaFoldDB" id="W4UZH6"/>
<dbReference type="Gene3D" id="3.40.50.360">
    <property type="match status" value="1"/>
</dbReference>
<organism evidence="4 5">
    <name type="scientific">Bacteroides reticulotermitis JCM 10512</name>
    <dbReference type="NCBI Taxonomy" id="1445607"/>
    <lineage>
        <taxon>Bacteria</taxon>
        <taxon>Pseudomonadati</taxon>
        <taxon>Bacteroidota</taxon>
        <taxon>Bacteroidia</taxon>
        <taxon>Bacteroidales</taxon>
        <taxon>Bacteroidaceae</taxon>
        <taxon>Bacteroides</taxon>
    </lineage>
</organism>
<dbReference type="PANTHER" id="PTHR43278">
    <property type="entry name" value="NAD(P)H-DEPENDENT FMN-CONTAINING OXIDOREDUCTASE YWQN-RELATED"/>
    <property type="match status" value="1"/>
</dbReference>
<protein>
    <submittedName>
        <fullName evidence="4">Iron-sulfur flavoprotein</fullName>
    </submittedName>
</protein>